<dbReference type="STRING" id="1798373.A2154_01770"/>
<dbReference type="Pfam" id="PF00534">
    <property type="entry name" value="Glycos_transf_1"/>
    <property type="match status" value="1"/>
</dbReference>
<name>A0A1F5Z9I1_9BACT</name>
<comment type="caution">
    <text evidence="3">The sequence shown here is derived from an EMBL/GenBank/DDBJ whole genome shotgun (WGS) entry which is preliminary data.</text>
</comment>
<organism evidence="3 4">
    <name type="scientific">Candidatus Gottesmanbacteria bacterium RBG_16_43_7</name>
    <dbReference type="NCBI Taxonomy" id="1798373"/>
    <lineage>
        <taxon>Bacteria</taxon>
        <taxon>Candidatus Gottesmaniibacteriota</taxon>
    </lineage>
</organism>
<dbReference type="InterPro" id="IPR001296">
    <property type="entry name" value="Glyco_trans_1"/>
</dbReference>
<dbReference type="AlphaFoldDB" id="A0A1F5Z9I1"/>
<evidence type="ECO:0000256" key="1">
    <source>
        <dbReference type="SAM" id="MobiDB-lite"/>
    </source>
</evidence>
<protein>
    <recommendedName>
        <fullName evidence="2">Glycosyl transferase family 1 domain-containing protein</fullName>
    </recommendedName>
</protein>
<evidence type="ECO:0000259" key="2">
    <source>
        <dbReference type="Pfam" id="PF00534"/>
    </source>
</evidence>
<sequence length="134" mass="14819">MIEAMASGVPVIAYANGAVPEVVRDGITGFIVNPPGDDLQNPNPKIQIPNKSQKPNKIQITNNQKPETNNQELKTNNDSRWIIKKQGVEGLVEAIGRIGQIDRAACRRYVEENFTIEKMIDGYEEAITKFVPAS</sequence>
<dbReference type="EMBL" id="MFJC01000032">
    <property type="protein sequence ID" value="OGG08984.1"/>
    <property type="molecule type" value="Genomic_DNA"/>
</dbReference>
<accession>A0A1F5Z9I1</accession>
<dbReference type="GO" id="GO:0016757">
    <property type="term" value="F:glycosyltransferase activity"/>
    <property type="evidence" value="ECO:0007669"/>
    <property type="project" value="InterPro"/>
</dbReference>
<dbReference type="PANTHER" id="PTHR12526:SF595">
    <property type="entry name" value="BLL5217 PROTEIN"/>
    <property type="match status" value="1"/>
</dbReference>
<dbReference type="Proteomes" id="UP000176854">
    <property type="component" value="Unassembled WGS sequence"/>
</dbReference>
<proteinExistence type="predicted"/>
<evidence type="ECO:0000313" key="3">
    <source>
        <dbReference type="EMBL" id="OGG08984.1"/>
    </source>
</evidence>
<reference evidence="3 4" key="1">
    <citation type="journal article" date="2016" name="Nat. Commun.">
        <title>Thousands of microbial genomes shed light on interconnected biogeochemical processes in an aquifer system.</title>
        <authorList>
            <person name="Anantharaman K."/>
            <person name="Brown C.T."/>
            <person name="Hug L.A."/>
            <person name="Sharon I."/>
            <person name="Castelle C.J."/>
            <person name="Probst A.J."/>
            <person name="Thomas B.C."/>
            <person name="Singh A."/>
            <person name="Wilkins M.J."/>
            <person name="Karaoz U."/>
            <person name="Brodie E.L."/>
            <person name="Williams K.H."/>
            <person name="Hubbard S.S."/>
            <person name="Banfield J.F."/>
        </authorList>
    </citation>
    <scope>NUCLEOTIDE SEQUENCE [LARGE SCALE GENOMIC DNA]</scope>
</reference>
<feature type="compositionally biased region" description="Polar residues" evidence="1">
    <location>
        <begin position="40"/>
        <end position="72"/>
    </location>
</feature>
<evidence type="ECO:0000313" key="4">
    <source>
        <dbReference type="Proteomes" id="UP000176854"/>
    </source>
</evidence>
<dbReference type="Gene3D" id="3.40.50.2000">
    <property type="entry name" value="Glycogen Phosphorylase B"/>
    <property type="match status" value="1"/>
</dbReference>
<gene>
    <name evidence="3" type="ORF">A2154_01770</name>
</gene>
<feature type="region of interest" description="Disordered" evidence="1">
    <location>
        <begin position="34"/>
        <end position="72"/>
    </location>
</feature>
<dbReference type="PANTHER" id="PTHR12526">
    <property type="entry name" value="GLYCOSYLTRANSFERASE"/>
    <property type="match status" value="1"/>
</dbReference>
<dbReference type="SUPFAM" id="SSF53756">
    <property type="entry name" value="UDP-Glycosyltransferase/glycogen phosphorylase"/>
    <property type="match status" value="1"/>
</dbReference>
<feature type="domain" description="Glycosyl transferase family 1" evidence="2">
    <location>
        <begin position="2"/>
        <end position="35"/>
    </location>
</feature>